<comment type="caution">
    <text evidence="1">The sequence shown here is derived from an EMBL/GenBank/DDBJ whole genome shotgun (WGS) entry which is preliminary data.</text>
</comment>
<reference evidence="1" key="2">
    <citation type="submission" date="2014-03" db="EMBL/GenBank/DDBJ databases">
        <title>Candidatus Competibacter-lineage genomes retrieved from metagenomes reveal functional metabolic diversity.</title>
        <authorList>
            <person name="McIlroy S.J."/>
            <person name="Albertsen M."/>
            <person name="Andresen E.K."/>
            <person name="Saunders A.M."/>
            <person name="Kristiansen R."/>
            <person name="Stokholm-Bjerregaard M."/>
            <person name="Nielsen K.L."/>
            <person name="Nielsen P.H."/>
        </authorList>
    </citation>
    <scope>NUCLEOTIDE SEQUENCE</scope>
    <source>
        <strain evidence="1">Run_A_D11</strain>
    </source>
</reference>
<gene>
    <name evidence="1" type="ORF">BN873_950005</name>
</gene>
<dbReference type="STRING" id="1400863.BN873_950005"/>
<accession>W6M9M3</accession>
<reference evidence="1" key="1">
    <citation type="submission" date="2013-07" db="EMBL/GenBank/DDBJ databases">
        <authorList>
            <person name="McIlroy S."/>
        </authorList>
    </citation>
    <scope>NUCLEOTIDE SEQUENCE [LARGE SCALE GENOMIC DNA]</scope>
    <source>
        <strain evidence="1">Run_A_D11</strain>
    </source>
</reference>
<evidence type="ECO:0000313" key="2">
    <source>
        <dbReference type="Proteomes" id="UP000035760"/>
    </source>
</evidence>
<protein>
    <submittedName>
        <fullName evidence="1">Uncharacterized protein</fullName>
    </submittedName>
</protein>
<dbReference type="Proteomes" id="UP000035760">
    <property type="component" value="Unassembled WGS sequence"/>
</dbReference>
<sequence length="151" mass="16982">MRFLKSQDRLHKTWGFPTIRPKIAGTRWGVARLLGLALLLVTPLPSQAAPWIDLPGVYLADCACGTQAGGCTGRYHGRRFELYFVFRATTSFKEGPKDPLLKIFKKGRRISPVDSFCPSNPRVTHPKVRVVDLQGFWEKPGIFRVAVFTIP</sequence>
<proteinExistence type="predicted"/>
<organism evidence="1 2">
    <name type="scientific">Candidatus Competibacter denitrificans Run_A_D11</name>
    <dbReference type="NCBI Taxonomy" id="1400863"/>
    <lineage>
        <taxon>Bacteria</taxon>
        <taxon>Pseudomonadati</taxon>
        <taxon>Pseudomonadota</taxon>
        <taxon>Gammaproteobacteria</taxon>
        <taxon>Candidatus Competibacteraceae</taxon>
        <taxon>Candidatus Competibacter</taxon>
    </lineage>
</organism>
<evidence type="ECO:0000313" key="1">
    <source>
        <dbReference type="EMBL" id="CDI04322.1"/>
    </source>
</evidence>
<name>W6M9M3_9GAMM</name>
<dbReference type="EMBL" id="CBTJ020000108">
    <property type="protein sequence ID" value="CDI04322.1"/>
    <property type="molecule type" value="Genomic_DNA"/>
</dbReference>
<dbReference type="AlphaFoldDB" id="W6M9M3"/>
<keyword evidence="2" id="KW-1185">Reference proteome</keyword>